<comment type="caution">
    <text evidence="1">The sequence shown here is derived from an EMBL/GenBank/DDBJ whole genome shotgun (WGS) entry which is preliminary data.</text>
</comment>
<gene>
    <name evidence="1" type="ORF">E2C01_031015</name>
</gene>
<reference evidence="1 2" key="1">
    <citation type="submission" date="2019-05" db="EMBL/GenBank/DDBJ databases">
        <title>Another draft genome of Portunus trituberculatus and its Hox gene families provides insights of decapod evolution.</title>
        <authorList>
            <person name="Jeong J.-H."/>
            <person name="Song I."/>
            <person name="Kim S."/>
            <person name="Choi T."/>
            <person name="Kim D."/>
            <person name="Ryu S."/>
            <person name="Kim W."/>
        </authorList>
    </citation>
    <scope>NUCLEOTIDE SEQUENCE [LARGE SCALE GENOMIC DNA]</scope>
    <source>
        <tissue evidence="1">Muscle</tissue>
    </source>
</reference>
<dbReference type="EMBL" id="VSRR010003807">
    <property type="protein sequence ID" value="MPC37531.1"/>
    <property type="molecule type" value="Genomic_DNA"/>
</dbReference>
<name>A0A5B7ESI3_PORTR</name>
<organism evidence="1 2">
    <name type="scientific">Portunus trituberculatus</name>
    <name type="common">Swimming crab</name>
    <name type="synonym">Neptunus trituberculatus</name>
    <dbReference type="NCBI Taxonomy" id="210409"/>
    <lineage>
        <taxon>Eukaryota</taxon>
        <taxon>Metazoa</taxon>
        <taxon>Ecdysozoa</taxon>
        <taxon>Arthropoda</taxon>
        <taxon>Crustacea</taxon>
        <taxon>Multicrustacea</taxon>
        <taxon>Malacostraca</taxon>
        <taxon>Eumalacostraca</taxon>
        <taxon>Eucarida</taxon>
        <taxon>Decapoda</taxon>
        <taxon>Pleocyemata</taxon>
        <taxon>Brachyura</taxon>
        <taxon>Eubrachyura</taxon>
        <taxon>Portunoidea</taxon>
        <taxon>Portunidae</taxon>
        <taxon>Portuninae</taxon>
        <taxon>Portunus</taxon>
    </lineage>
</organism>
<dbReference type="Proteomes" id="UP000324222">
    <property type="component" value="Unassembled WGS sequence"/>
</dbReference>
<keyword evidence="2" id="KW-1185">Reference proteome</keyword>
<sequence length="119" mass="13221">MLREVARHFRSPTREQSDLRTFLVPSPEGDSEAGFEVAMKISYDILIREIGPRFLATGLAANTTSLSQSFSTTRAIGIYSLLQLPLPPQCKTPPVAPHSCPDRQIQKQCNTYNSEILNS</sequence>
<proteinExistence type="predicted"/>
<protein>
    <submittedName>
        <fullName evidence="1">Uncharacterized protein</fullName>
    </submittedName>
</protein>
<dbReference type="AlphaFoldDB" id="A0A5B7ESI3"/>
<evidence type="ECO:0000313" key="2">
    <source>
        <dbReference type="Proteomes" id="UP000324222"/>
    </source>
</evidence>
<accession>A0A5B7ESI3</accession>
<evidence type="ECO:0000313" key="1">
    <source>
        <dbReference type="EMBL" id="MPC37531.1"/>
    </source>
</evidence>